<accession>A0ABY7G0D3</accession>
<dbReference type="EMBL" id="CP111025">
    <property type="protein sequence ID" value="WAR26466.1"/>
    <property type="molecule type" value="Genomic_DNA"/>
</dbReference>
<evidence type="ECO:0000313" key="3">
    <source>
        <dbReference type="Proteomes" id="UP001164746"/>
    </source>
</evidence>
<dbReference type="InterPro" id="IPR027417">
    <property type="entry name" value="P-loop_NTPase"/>
</dbReference>
<feature type="domain" description="Deoxynucleoside kinase" evidence="1">
    <location>
        <begin position="35"/>
        <end position="171"/>
    </location>
</feature>
<evidence type="ECO:0000259" key="1">
    <source>
        <dbReference type="Pfam" id="PF01712"/>
    </source>
</evidence>
<sequence length="187" mass="21449">MSCLTGFMNTAHATGDLGKVNTITTNRFGLQEMDVCIEGNIGSGKTTFLQHFQDLRPILEAHLYSDPKRWSFTFQSLVTLTLLKKHDHPQTKPLRVMERSLYSATYCFIENLKNSGLLADVEYNVLTGWFDFLLKQGRVSVDLIVYLQTSPQTCFERIQTRNRPEERNITLSRDEKRPLVDSLDVLS</sequence>
<dbReference type="CDD" id="cd01673">
    <property type="entry name" value="dNK"/>
    <property type="match status" value="1"/>
</dbReference>
<proteinExistence type="predicted"/>
<dbReference type="InterPro" id="IPR031314">
    <property type="entry name" value="DNK_dom"/>
</dbReference>
<evidence type="ECO:0000313" key="2">
    <source>
        <dbReference type="EMBL" id="WAR26466.1"/>
    </source>
</evidence>
<gene>
    <name evidence="2" type="ORF">MAR_012170</name>
</gene>
<dbReference type="PANTHER" id="PTHR10513">
    <property type="entry name" value="DEOXYNUCLEOSIDE KINASE"/>
    <property type="match status" value="1"/>
</dbReference>
<dbReference type="PANTHER" id="PTHR10513:SF24">
    <property type="entry name" value="THYMIDINE KINASE 2, MITOCHONDRIAL"/>
    <property type="match status" value="1"/>
</dbReference>
<protein>
    <submittedName>
        <fullName evidence="2">DNK-like protein</fullName>
    </submittedName>
</protein>
<dbReference type="Gene3D" id="3.40.50.300">
    <property type="entry name" value="P-loop containing nucleotide triphosphate hydrolases"/>
    <property type="match status" value="1"/>
</dbReference>
<dbReference type="InterPro" id="IPR050566">
    <property type="entry name" value="Deoxyribonucleoside_kinase"/>
</dbReference>
<reference evidence="2" key="1">
    <citation type="submission" date="2022-11" db="EMBL/GenBank/DDBJ databases">
        <title>Centuries of genome instability and evolution in soft-shell clam transmissible cancer (bioRxiv).</title>
        <authorList>
            <person name="Hart S.F.M."/>
            <person name="Yonemitsu M.A."/>
            <person name="Giersch R.M."/>
            <person name="Beal B.F."/>
            <person name="Arriagada G."/>
            <person name="Davis B.W."/>
            <person name="Ostrander E.A."/>
            <person name="Goff S.P."/>
            <person name="Metzger M.J."/>
        </authorList>
    </citation>
    <scope>NUCLEOTIDE SEQUENCE</scope>
    <source>
        <strain evidence="2">MELC-2E11</strain>
        <tissue evidence="2">Siphon/mantle</tissue>
    </source>
</reference>
<dbReference type="Pfam" id="PF01712">
    <property type="entry name" value="dNK"/>
    <property type="match status" value="1"/>
</dbReference>
<name>A0ABY7G0D3_MYAAR</name>
<organism evidence="2 3">
    <name type="scientific">Mya arenaria</name>
    <name type="common">Soft-shell clam</name>
    <dbReference type="NCBI Taxonomy" id="6604"/>
    <lineage>
        <taxon>Eukaryota</taxon>
        <taxon>Metazoa</taxon>
        <taxon>Spiralia</taxon>
        <taxon>Lophotrochozoa</taxon>
        <taxon>Mollusca</taxon>
        <taxon>Bivalvia</taxon>
        <taxon>Autobranchia</taxon>
        <taxon>Heteroconchia</taxon>
        <taxon>Euheterodonta</taxon>
        <taxon>Imparidentia</taxon>
        <taxon>Neoheterodontei</taxon>
        <taxon>Myida</taxon>
        <taxon>Myoidea</taxon>
        <taxon>Myidae</taxon>
        <taxon>Mya</taxon>
    </lineage>
</organism>
<dbReference type="Proteomes" id="UP001164746">
    <property type="component" value="Chromosome 14"/>
</dbReference>
<keyword evidence="3" id="KW-1185">Reference proteome</keyword>
<dbReference type="SUPFAM" id="SSF52540">
    <property type="entry name" value="P-loop containing nucleoside triphosphate hydrolases"/>
    <property type="match status" value="1"/>
</dbReference>